<dbReference type="Proteomes" id="UP000050761">
    <property type="component" value="Unassembled WGS sequence"/>
</dbReference>
<keyword evidence="1" id="KW-0732">Signal</keyword>
<keyword evidence="3" id="KW-1185">Reference proteome</keyword>
<feature type="signal peptide" evidence="1">
    <location>
        <begin position="1"/>
        <end position="24"/>
    </location>
</feature>
<dbReference type="EMBL" id="UZAH01030662">
    <property type="protein sequence ID" value="VDP11425.1"/>
    <property type="molecule type" value="Genomic_DNA"/>
</dbReference>
<protein>
    <submittedName>
        <fullName evidence="4">Secreted protein</fullName>
    </submittedName>
</protein>
<accession>A0A3P8BZ02</accession>
<feature type="chain" id="PRO_5044551920" evidence="1">
    <location>
        <begin position="25"/>
        <end position="69"/>
    </location>
</feature>
<evidence type="ECO:0000313" key="2">
    <source>
        <dbReference type="EMBL" id="VDP11425.1"/>
    </source>
</evidence>
<proteinExistence type="predicted"/>
<name>A0A183G902_HELPZ</name>
<reference evidence="4" key="2">
    <citation type="submission" date="2019-09" db="UniProtKB">
        <authorList>
            <consortium name="WormBaseParasite"/>
        </authorList>
    </citation>
    <scope>IDENTIFICATION</scope>
</reference>
<evidence type="ECO:0000256" key="1">
    <source>
        <dbReference type="SAM" id="SignalP"/>
    </source>
</evidence>
<accession>A0A183G902</accession>
<evidence type="ECO:0000313" key="4">
    <source>
        <dbReference type="WBParaSite" id="HPBE_0001839201-mRNA-1"/>
    </source>
</evidence>
<organism evidence="3 4">
    <name type="scientific">Heligmosomoides polygyrus</name>
    <name type="common">Parasitic roundworm</name>
    <dbReference type="NCBI Taxonomy" id="6339"/>
    <lineage>
        <taxon>Eukaryota</taxon>
        <taxon>Metazoa</taxon>
        <taxon>Ecdysozoa</taxon>
        <taxon>Nematoda</taxon>
        <taxon>Chromadorea</taxon>
        <taxon>Rhabditida</taxon>
        <taxon>Rhabditina</taxon>
        <taxon>Rhabditomorpha</taxon>
        <taxon>Strongyloidea</taxon>
        <taxon>Heligmosomidae</taxon>
        <taxon>Heligmosomoides</taxon>
    </lineage>
</organism>
<evidence type="ECO:0000313" key="3">
    <source>
        <dbReference type="Proteomes" id="UP000050761"/>
    </source>
</evidence>
<sequence>MQQWSQKIAVRLLVAFLLLSSVDARRFLDPLAKGNDGGLRNAASPWTVNWFPVKLDHFTYSDTTTFQMK</sequence>
<gene>
    <name evidence="2" type="ORF">HPBE_LOCUS18391</name>
</gene>
<dbReference type="WBParaSite" id="HPBE_0001839201-mRNA-1">
    <property type="protein sequence ID" value="HPBE_0001839201-mRNA-1"/>
    <property type="gene ID" value="HPBE_0001839201"/>
</dbReference>
<dbReference type="AlphaFoldDB" id="A0A183G902"/>
<reference evidence="2 3" key="1">
    <citation type="submission" date="2018-11" db="EMBL/GenBank/DDBJ databases">
        <authorList>
            <consortium name="Pathogen Informatics"/>
        </authorList>
    </citation>
    <scope>NUCLEOTIDE SEQUENCE [LARGE SCALE GENOMIC DNA]</scope>
</reference>